<keyword evidence="5" id="KW-0812">Transmembrane</keyword>
<dbReference type="RefSeq" id="WP_059066366.1">
    <property type="nucleotide sequence ID" value="NZ_JAOQJX010000004.1"/>
</dbReference>
<dbReference type="SMART" id="SM00228">
    <property type="entry name" value="PDZ"/>
    <property type="match status" value="1"/>
</dbReference>
<evidence type="ECO:0000256" key="2">
    <source>
        <dbReference type="ARBA" id="ARBA00022670"/>
    </source>
</evidence>
<dbReference type="Gene3D" id="2.30.42.10">
    <property type="match status" value="1"/>
</dbReference>
<dbReference type="PANTHER" id="PTHR22939:SF129">
    <property type="entry name" value="SERINE PROTEASE HTRA2, MITOCHONDRIAL"/>
    <property type="match status" value="1"/>
</dbReference>
<comment type="caution">
    <text evidence="7">The sequence shown here is derived from an EMBL/GenBank/DDBJ whole genome shotgun (WGS) entry which is preliminary data.</text>
</comment>
<sequence>MLYDEDPKQNLKEGSEKKEGEHFSFLQETIKPQPLSREKILSQLARIAIYGLIFGAFACFSFFALKPLAGKYFQGDPKTVTIPEDEETQENGGTESTAEQDGAPEELNAFSYNEIMESMYTTAAEAFKSCVSVTASSDTEDWESVSTGIRTNVTGVIAADNGQELLILADHSICADAQGWNVIFADGSNYAATLKKQDKNSGLAVFGVSREEITSDTWTAIKVADLGNSNLVKPGDVVIALGNTFGYADGTGYGIISSNSYKEVFSDGECRILATDIACAENGTGILFNQAGQVIGLISPHIWAERKGTTANAFAVSDLKAAIELLVNGESVPYIGISGTAVTNEIAKQQSMPTGMYVVGVDVDSPAMEAGIQNGDIIQDVNGTAIMNTSTYQKAVLECKTGENVKLKGSRLGAGGYVDIEFTVTIGSQE</sequence>
<dbReference type="SUPFAM" id="SSF50494">
    <property type="entry name" value="Trypsin-like serine proteases"/>
    <property type="match status" value="1"/>
</dbReference>
<gene>
    <name evidence="7" type="ORF">OCV51_03850</name>
</gene>
<dbReference type="PRINTS" id="PR00834">
    <property type="entry name" value="PROTEASES2C"/>
</dbReference>
<feature type="region of interest" description="Disordered" evidence="4">
    <location>
        <begin position="1"/>
        <end position="22"/>
    </location>
</feature>
<name>A0ABT2TAF9_9FIRM</name>
<feature type="compositionally biased region" description="Polar residues" evidence="4">
    <location>
        <begin position="90"/>
        <end position="99"/>
    </location>
</feature>
<feature type="region of interest" description="Disordered" evidence="4">
    <location>
        <begin position="79"/>
        <end position="105"/>
    </location>
</feature>
<dbReference type="EMBL" id="JAOQJX010000004">
    <property type="protein sequence ID" value="MCU6746801.1"/>
    <property type="molecule type" value="Genomic_DNA"/>
</dbReference>
<dbReference type="InterPro" id="IPR001478">
    <property type="entry name" value="PDZ"/>
</dbReference>
<evidence type="ECO:0000259" key="6">
    <source>
        <dbReference type="PROSITE" id="PS50106"/>
    </source>
</evidence>
<evidence type="ECO:0000313" key="7">
    <source>
        <dbReference type="EMBL" id="MCU6746801.1"/>
    </source>
</evidence>
<evidence type="ECO:0000256" key="4">
    <source>
        <dbReference type="SAM" id="MobiDB-lite"/>
    </source>
</evidence>
<dbReference type="GO" id="GO:0008233">
    <property type="term" value="F:peptidase activity"/>
    <property type="evidence" value="ECO:0007669"/>
    <property type="project" value="UniProtKB-KW"/>
</dbReference>
<organism evidence="7 8">
    <name type="scientific">Faecalicatena acetigenes</name>
    <dbReference type="NCBI Taxonomy" id="2981790"/>
    <lineage>
        <taxon>Bacteria</taxon>
        <taxon>Bacillati</taxon>
        <taxon>Bacillota</taxon>
        <taxon>Clostridia</taxon>
        <taxon>Lachnospirales</taxon>
        <taxon>Lachnospiraceae</taxon>
        <taxon>Faecalicatena</taxon>
    </lineage>
</organism>
<evidence type="ECO:0000256" key="1">
    <source>
        <dbReference type="ARBA" id="ARBA00010541"/>
    </source>
</evidence>
<feature type="domain" description="PDZ" evidence="6">
    <location>
        <begin position="322"/>
        <end position="396"/>
    </location>
</feature>
<dbReference type="Pfam" id="PF13180">
    <property type="entry name" value="PDZ_2"/>
    <property type="match status" value="1"/>
</dbReference>
<dbReference type="InterPro" id="IPR001940">
    <property type="entry name" value="Peptidase_S1C"/>
</dbReference>
<keyword evidence="3" id="KW-0378">Hydrolase</keyword>
<feature type="transmembrane region" description="Helical" evidence="5">
    <location>
        <begin position="47"/>
        <end position="65"/>
    </location>
</feature>
<dbReference type="Gene3D" id="2.40.10.120">
    <property type="match status" value="1"/>
</dbReference>
<dbReference type="GO" id="GO:0006508">
    <property type="term" value="P:proteolysis"/>
    <property type="evidence" value="ECO:0007669"/>
    <property type="project" value="UniProtKB-KW"/>
</dbReference>
<dbReference type="SUPFAM" id="SSF50156">
    <property type="entry name" value="PDZ domain-like"/>
    <property type="match status" value="1"/>
</dbReference>
<dbReference type="Pfam" id="PF13365">
    <property type="entry name" value="Trypsin_2"/>
    <property type="match status" value="1"/>
</dbReference>
<comment type="similarity">
    <text evidence="1">Belongs to the peptidase S1C family.</text>
</comment>
<keyword evidence="5" id="KW-0472">Membrane</keyword>
<dbReference type="PROSITE" id="PS50106">
    <property type="entry name" value="PDZ"/>
    <property type="match status" value="1"/>
</dbReference>
<evidence type="ECO:0000313" key="8">
    <source>
        <dbReference type="Proteomes" id="UP001652394"/>
    </source>
</evidence>
<evidence type="ECO:0000256" key="5">
    <source>
        <dbReference type="SAM" id="Phobius"/>
    </source>
</evidence>
<dbReference type="CDD" id="cd06779">
    <property type="entry name" value="cpPDZ_Deg_HtrA-like"/>
    <property type="match status" value="1"/>
</dbReference>
<dbReference type="Proteomes" id="UP001652394">
    <property type="component" value="Unassembled WGS sequence"/>
</dbReference>
<proteinExistence type="inferred from homology"/>
<keyword evidence="2 7" id="KW-0645">Protease</keyword>
<dbReference type="InterPro" id="IPR009003">
    <property type="entry name" value="Peptidase_S1_PA"/>
</dbReference>
<keyword evidence="5" id="KW-1133">Transmembrane helix</keyword>
<accession>A0ABT2TAF9</accession>
<reference evidence="7 8" key="1">
    <citation type="journal article" date="2021" name="ISME Commun">
        <title>Automated analysis of genomic sequences facilitates high-throughput and comprehensive description of bacteria.</title>
        <authorList>
            <person name="Hitch T.C.A."/>
        </authorList>
    </citation>
    <scope>NUCLEOTIDE SEQUENCE [LARGE SCALE GENOMIC DNA]</scope>
    <source>
        <strain evidence="7 8">H2_18</strain>
    </source>
</reference>
<protein>
    <submittedName>
        <fullName evidence="7">S1C family serine protease</fullName>
    </submittedName>
</protein>
<evidence type="ECO:0000256" key="3">
    <source>
        <dbReference type="ARBA" id="ARBA00022801"/>
    </source>
</evidence>
<dbReference type="PANTHER" id="PTHR22939">
    <property type="entry name" value="SERINE PROTEASE FAMILY S1C HTRA-RELATED"/>
    <property type="match status" value="1"/>
</dbReference>
<keyword evidence="8" id="KW-1185">Reference proteome</keyword>
<dbReference type="InterPro" id="IPR036034">
    <property type="entry name" value="PDZ_sf"/>
</dbReference>